<reference evidence="2" key="1">
    <citation type="journal article" date="2021" name="Nat. Commun.">
        <title>Genetic determinants of endophytism in the Arabidopsis root mycobiome.</title>
        <authorList>
            <person name="Mesny F."/>
            <person name="Miyauchi S."/>
            <person name="Thiergart T."/>
            <person name="Pickel B."/>
            <person name="Atanasova L."/>
            <person name="Karlsson M."/>
            <person name="Huettel B."/>
            <person name="Barry K.W."/>
            <person name="Haridas S."/>
            <person name="Chen C."/>
            <person name="Bauer D."/>
            <person name="Andreopoulos W."/>
            <person name="Pangilinan J."/>
            <person name="LaButti K."/>
            <person name="Riley R."/>
            <person name="Lipzen A."/>
            <person name="Clum A."/>
            <person name="Drula E."/>
            <person name="Henrissat B."/>
            <person name="Kohler A."/>
            <person name="Grigoriev I.V."/>
            <person name="Martin F.M."/>
            <person name="Hacquard S."/>
        </authorList>
    </citation>
    <scope>NUCLEOTIDE SEQUENCE</scope>
    <source>
        <strain evidence="2">MPI-SDFR-AT-0117</strain>
    </source>
</reference>
<accession>A0A9P8VF44</accession>
<gene>
    <name evidence="2" type="ORF">F5X68DRAFT_205902</name>
</gene>
<protein>
    <submittedName>
        <fullName evidence="2">Uncharacterized protein</fullName>
    </submittedName>
</protein>
<evidence type="ECO:0000256" key="1">
    <source>
        <dbReference type="SAM" id="MobiDB-lite"/>
    </source>
</evidence>
<name>A0A9P8VF44_9PEZI</name>
<feature type="compositionally biased region" description="Polar residues" evidence="1">
    <location>
        <begin position="21"/>
        <end position="30"/>
    </location>
</feature>
<feature type="compositionally biased region" description="Basic and acidic residues" evidence="1">
    <location>
        <begin position="230"/>
        <end position="252"/>
    </location>
</feature>
<evidence type="ECO:0000313" key="2">
    <source>
        <dbReference type="EMBL" id="KAH6688560.1"/>
    </source>
</evidence>
<feature type="compositionally biased region" description="Low complexity" evidence="1">
    <location>
        <begin position="31"/>
        <end position="62"/>
    </location>
</feature>
<dbReference type="Proteomes" id="UP000770015">
    <property type="component" value="Unassembled WGS sequence"/>
</dbReference>
<evidence type="ECO:0000313" key="3">
    <source>
        <dbReference type="Proteomes" id="UP000770015"/>
    </source>
</evidence>
<comment type="caution">
    <text evidence="2">The sequence shown here is derived from an EMBL/GenBank/DDBJ whole genome shotgun (WGS) entry which is preliminary data.</text>
</comment>
<dbReference type="AlphaFoldDB" id="A0A9P8VF44"/>
<feature type="region of interest" description="Disordered" evidence="1">
    <location>
        <begin position="206"/>
        <end position="252"/>
    </location>
</feature>
<proteinExistence type="predicted"/>
<feature type="region of interest" description="Disordered" evidence="1">
    <location>
        <begin position="1"/>
        <end position="62"/>
    </location>
</feature>
<dbReference type="OrthoDB" id="409136at2759"/>
<dbReference type="EMBL" id="JAGSXJ010000009">
    <property type="protein sequence ID" value="KAH6688560.1"/>
    <property type="molecule type" value="Genomic_DNA"/>
</dbReference>
<keyword evidence="3" id="KW-1185">Reference proteome</keyword>
<sequence>MPGAERPIFSPGYVDDRYYPTPSTSTASIVSSRTNSTGGRSRQESIFSNKSHRSNSSASSAPSTHAAALPFDLLQAGYIPEASLIDPDLPCDFFWIDNCDKTFRHDELQLCIEHVQNEHFKSKHPHTLSCWWCDDIVFDAEEMDIPEETVFECRMTHIYEHVIHGGYSLTRKPRRQDLHLLKFLMDNGLISGDRFGEYYQSEMPPPPGMKVCDAGRKPKQPLSASSCIHNNEKEERQRKRERRKEKEARTRR</sequence>
<organism evidence="2 3">
    <name type="scientific">Plectosphaerella plurivora</name>
    <dbReference type="NCBI Taxonomy" id="936078"/>
    <lineage>
        <taxon>Eukaryota</taxon>
        <taxon>Fungi</taxon>
        <taxon>Dikarya</taxon>
        <taxon>Ascomycota</taxon>
        <taxon>Pezizomycotina</taxon>
        <taxon>Sordariomycetes</taxon>
        <taxon>Hypocreomycetidae</taxon>
        <taxon>Glomerellales</taxon>
        <taxon>Plectosphaerellaceae</taxon>
        <taxon>Plectosphaerella</taxon>
    </lineage>
</organism>